<dbReference type="EMBL" id="QTJX01000001">
    <property type="protein sequence ID" value="RDY60775.1"/>
    <property type="molecule type" value="Genomic_DNA"/>
</dbReference>
<reference evidence="1 2" key="1">
    <citation type="submission" date="2018-08" db="EMBL/GenBank/DDBJ databases">
        <title>Muricauda nanhaiensis sp. nov., isolated from seawater of the South China Sea.</title>
        <authorList>
            <person name="Dang Y."/>
        </authorList>
    </citation>
    <scope>NUCLEOTIDE SEQUENCE [LARGE SCALE GENOMIC DNA]</scope>
    <source>
        <strain evidence="1 2">SM1704</strain>
    </source>
</reference>
<accession>A0A371JSJ4</accession>
<dbReference type="AlphaFoldDB" id="A0A371JSJ4"/>
<proteinExistence type="predicted"/>
<keyword evidence="2" id="KW-1185">Reference proteome</keyword>
<evidence type="ECO:0000313" key="1">
    <source>
        <dbReference type="EMBL" id="RDY60775.1"/>
    </source>
</evidence>
<sequence length="202" mass="22919">MKNELKMGLALIGSFILSNPIVGQKAPVLIKFHDGRVMEGLGKLKNNEVKYWSQKKAKPQYFSFQELESFRIKQGAEWGRYRSIQVKNVEGPIMLELKLAGKVSLYQQSSHGYMPTGPGGVGSVGGTGFGGGQFYAINRYYLKKENEEAIHMGSNQLFEKSFKKAASEYFKNCPSLVEKLQKREYKKKHIEEVVAYYNNKCN</sequence>
<name>A0A371JSJ4_9FLAO</name>
<protein>
    <submittedName>
        <fullName evidence="1">Uncharacterized protein</fullName>
    </submittedName>
</protein>
<evidence type="ECO:0000313" key="2">
    <source>
        <dbReference type="Proteomes" id="UP000261828"/>
    </source>
</evidence>
<dbReference type="Proteomes" id="UP000261828">
    <property type="component" value="Unassembled WGS sequence"/>
</dbReference>
<dbReference type="RefSeq" id="WP_116182658.1">
    <property type="nucleotide sequence ID" value="NZ_QTJX01000001.1"/>
</dbReference>
<comment type="caution">
    <text evidence="1">The sequence shown here is derived from an EMBL/GenBank/DDBJ whole genome shotgun (WGS) entry which is preliminary data.</text>
</comment>
<dbReference type="OrthoDB" id="1117699at2"/>
<organism evidence="1 2">
    <name type="scientific">Flagellimonas nanhaiensis</name>
    <dbReference type="NCBI Taxonomy" id="2292706"/>
    <lineage>
        <taxon>Bacteria</taxon>
        <taxon>Pseudomonadati</taxon>
        <taxon>Bacteroidota</taxon>
        <taxon>Flavobacteriia</taxon>
        <taxon>Flavobacteriales</taxon>
        <taxon>Flavobacteriaceae</taxon>
        <taxon>Flagellimonas</taxon>
    </lineage>
</organism>
<gene>
    <name evidence="1" type="ORF">DX873_00925</name>
</gene>